<keyword evidence="3" id="KW-0813">Transport</keyword>
<feature type="transmembrane region" description="Helical" evidence="8">
    <location>
        <begin position="12"/>
        <end position="42"/>
    </location>
</feature>
<accession>A0ABY1NVH0</accession>
<evidence type="ECO:0000256" key="2">
    <source>
        <dbReference type="ARBA" id="ARBA00009142"/>
    </source>
</evidence>
<protein>
    <recommendedName>
        <fullName evidence="8">Probable membrane transporter protein</fullName>
    </recommendedName>
</protein>
<evidence type="ECO:0000256" key="6">
    <source>
        <dbReference type="ARBA" id="ARBA00022989"/>
    </source>
</evidence>
<keyword evidence="7 8" id="KW-0472">Membrane</keyword>
<evidence type="ECO:0000313" key="9">
    <source>
        <dbReference type="EMBL" id="SMP18669.1"/>
    </source>
</evidence>
<dbReference type="PANTHER" id="PTHR30269">
    <property type="entry name" value="TRANSMEMBRANE PROTEIN YFCA"/>
    <property type="match status" value="1"/>
</dbReference>
<sequence>MFFGAGIIKGAVGFGLPTIGLGLMTVFVGVEAAIVLVLWPAFLTNVWQAASGGQFKPLVARLWPFLLAAGSTLFAGTFLLTQLQVGLADFVLGLLMIAYAVPLLAGVKFHIGRHFERPAGVVLGSINGVFAGLTGSYTVPGVLYLQALGLSKDELVQAMGMLFLTSTVALSVSLGSFGILSNSGVMASAALCVPTSAGVFAGQYIRRRLSEQGFRRLVLASILALGLYLIPLGLYRLISG</sequence>
<evidence type="ECO:0000256" key="5">
    <source>
        <dbReference type="ARBA" id="ARBA00022692"/>
    </source>
</evidence>
<dbReference type="RefSeq" id="WP_208997003.1">
    <property type="nucleotide sequence ID" value="NZ_BAAAEA010000003.1"/>
</dbReference>
<comment type="subcellular location">
    <subcellularLocation>
        <location evidence="1 8">Cell membrane</location>
        <topology evidence="1 8">Multi-pass membrane protein</topology>
    </subcellularLocation>
</comment>
<reference evidence="9 10" key="1">
    <citation type="submission" date="2017-05" db="EMBL/GenBank/DDBJ databases">
        <authorList>
            <person name="Varghese N."/>
            <person name="Submissions S."/>
        </authorList>
    </citation>
    <scope>NUCLEOTIDE SEQUENCE [LARGE SCALE GENOMIC DNA]</scope>
    <source>
        <strain evidence="9 10">DSM 15949</strain>
    </source>
</reference>
<evidence type="ECO:0000256" key="4">
    <source>
        <dbReference type="ARBA" id="ARBA00022475"/>
    </source>
</evidence>
<dbReference type="InterPro" id="IPR002781">
    <property type="entry name" value="TM_pro_TauE-like"/>
</dbReference>
<proteinExistence type="inferred from homology"/>
<comment type="caution">
    <text evidence="9">The sequence shown here is derived from an EMBL/GenBank/DDBJ whole genome shotgun (WGS) entry which is preliminary data.</text>
</comment>
<organism evidence="9 10">
    <name type="scientific">Roseibium denhamense</name>
    <dbReference type="NCBI Taxonomy" id="76305"/>
    <lineage>
        <taxon>Bacteria</taxon>
        <taxon>Pseudomonadati</taxon>
        <taxon>Pseudomonadota</taxon>
        <taxon>Alphaproteobacteria</taxon>
        <taxon>Hyphomicrobiales</taxon>
        <taxon>Stappiaceae</taxon>
        <taxon>Roseibium</taxon>
    </lineage>
</organism>
<feature type="transmembrane region" description="Helical" evidence="8">
    <location>
        <begin position="87"/>
        <end position="107"/>
    </location>
</feature>
<feature type="transmembrane region" description="Helical" evidence="8">
    <location>
        <begin position="217"/>
        <end position="238"/>
    </location>
</feature>
<keyword evidence="4 8" id="KW-1003">Cell membrane</keyword>
<dbReference type="Pfam" id="PF01925">
    <property type="entry name" value="TauE"/>
    <property type="match status" value="1"/>
</dbReference>
<keyword evidence="10" id="KW-1185">Reference proteome</keyword>
<keyword evidence="6 8" id="KW-1133">Transmembrane helix</keyword>
<keyword evidence="5 8" id="KW-0812">Transmembrane</keyword>
<dbReference type="Proteomes" id="UP001157914">
    <property type="component" value="Unassembled WGS sequence"/>
</dbReference>
<dbReference type="PANTHER" id="PTHR30269:SF32">
    <property type="entry name" value="MEMBRANE TRANSPORTER PROTEIN-RELATED"/>
    <property type="match status" value="1"/>
</dbReference>
<feature type="transmembrane region" description="Helical" evidence="8">
    <location>
        <begin position="119"/>
        <end position="143"/>
    </location>
</feature>
<dbReference type="InterPro" id="IPR052017">
    <property type="entry name" value="TSUP"/>
</dbReference>
<evidence type="ECO:0000256" key="3">
    <source>
        <dbReference type="ARBA" id="ARBA00022448"/>
    </source>
</evidence>
<feature type="transmembrane region" description="Helical" evidence="8">
    <location>
        <begin position="62"/>
        <end position="80"/>
    </location>
</feature>
<name>A0ABY1NVH0_9HYPH</name>
<dbReference type="EMBL" id="FXTT01000002">
    <property type="protein sequence ID" value="SMP18669.1"/>
    <property type="molecule type" value="Genomic_DNA"/>
</dbReference>
<feature type="transmembrane region" description="Helical" evidence="8">
    <location>
        <begin position="155"/>
        <end position="179"/>
    </location>
</feature>
<gene>
    <name evidence="9" type="ORF">SAMN06265374_1944</name>
</gene>
<evidence type="ECO:0000256" key="8">
    <source>
        <dbReference type="RuleBase" id="RU363041"/>
    </source>
</evidence>
<comment type="similarity">
    <text evidence="2 8">Belongs to the 4-toluene sulfonate uptake permease (TSUP) (TC 2.A.102) family.</text>
</comment>
<evidence type="ECO:0000256" key="1">
    <source>
        <dbReference type="ARBA" id="ARBA00004651"/>
    </source>
</evidence>
<evidence type="ECO:0000313" key="10">
    <source>
        <dbReference type="Proteomes" id="UP001157914"/>
    </source>
</evidence>
<evidence type="ECO:0000256" key="7">
    <source>
        <dbReference type="ARBA" id="ARBA00023136"/>
    </source>
</evidence>